<evidence type="ECO:0000256" key="2">
    <source>
        <dbReference type="ARBA" id="ARBA00023004"/>
    </source>
</evidence>
<evidence type="ECO:0000313" key="4">
    <source>
        <dbReference type="EMBL" id="NJC71624.1"/>
    </source>
</evidence>
<gene>
    <name evidence="4" type="ORF">HC031_18140</name>
</gene>
<dbReference type="Gene3D" id="3.60.130.10">
    <property type="entry name" value="Clavaminate synthase-like"/>
    <property type="match status" value="1"/>
</dbReference>
<evidence type="ECO:0000259" key="3">
    <source>
        <dbReference type="Pfam" id="PF02668"/>
    </source>
</evidence>
<comment type="caution">
    <text evidence="4">The sequence shown here is derived from an EMBL/GenBank/DDBJ whole genome shotgun (WGS) entry which is preliminary data.</text>
</comment>
<keyword evidence="2" id="KW-0408">Iron</keyword>
<keyword evidence="4" id="KW-0223">Dioxygenase</keyword>
<dbReference type="Proteomes" id="UP000722989">
    <property type="component" value="Unassembled WGS sequence"/>
</dbReference>
<dbReference type="SUPFAM" id="SSF51197">
    <property type="entry name" value="Clavaminate synthase-like"/>
    <property type="match status" value="1"/>
</dbReference>
<feature type="domain" description="TauD/TfdA-like" evidence="3">
    <location>
        <begin position="24"/>
        <end position="58"/>
    </location>
</feature>
<proteinExistence type="predicted"/>
<evidence type="ECO:0000256" key="1">
    <source>
        <dbReference type="ARBA" id="ARBA00023002"/>
    </source>
</evidence>
<dbReference type="EMBL" id="JAATVY010000012">
    <property type="protein sequence ID" value="NJC71624.1"/>
    <property type="molecule type" value="Genomic_DNA"/>
</dbReference>
<name>A0ABX0XZX2_9ACTN</name>
<dbReference type="Pfam" id="PF02668">
    <property type="entry name" value="TauD"/>
    <property type="match status" value="1"/>
</dbReference>
<reference evidence="4 5" key="1">
    <citation type="submission" date="2020-03" db="EMBL/GenBank/DDBJ databases">
        <title>WGS of the type strain of Planosporangium spp.</title>
        <authorList>
            <person name="Thawai C."/>
        </authorList>
    </citation>
    <scope>NUCLEOTIDE SEQUENCE [LARGE SCALE GENOMIC DNA]</scope>
    <source>
        <strain evidence="4 5">TBRC 5610</strain>
    </source>
</reference>
<dbReference type="InterPro" id="IPR042098">
    <property type="entry name" value="TauD-like_sf"/>
</dbReference>
<accession>A0ABX0XZX2</accession>
<evidence type="ECO:0000313" key="5">
    <source>
        <dbReference type="Proteomes" id="UP000722989"/>
    </source>
</evidence>
<organism evidence="4 5">
    <name type="scientific">Planosporangium thailandense</name>
    <dbReference type="NCBI Taxonomy" id="765197"/>
    <lineage>
        <taxon>Bacteria</taxon>
        <taxon>Bacillati</taxon>
        <taxon>Actinomycetota</taxon>
        <taxon>Actinomycetes</taxon>
        <taxon>Micromonosporales</taxon>
        <taxon>Micromonosporaceae</taxon>
        <taxon>Planosporangium</taxon>
    </lineage>
</organism>
<dbReference type="InterPro" id="IPR003819">
    <property type="entry name" value="TauD/TfdA-like"/>
</dbReference>
<protein>
    <submittedName>
        <fullName evidence="4">TauD/TfdA family dioxygenase</fullName>
    </submittedName>
</protein>
<dbReference type="GO" id="GO:0051213">
    <property type="term" value="F:dioxygenase activity"/>
    <property type="evidence" value="ECO:0007669"/>
    <property type="project" value="UniProtKB-KW"/>
</dbReference>
<keyword evidence="5" id="KW-1185">Reference proteome</keyword>
<keyword evidence="1" id="KW-0560">Oxidoreductase</keyword>
<sequence>MLADDDLSSTWIRAGRQFFDVNKTSIRIDRGAVLIWDNWRMLHARNAFSDPGRHLRRVLIAQR</sequence>